<sequence>MDPMQGSGVDESFGLTISQDRLDRSYIVSSNKPKWTNCVAQLGFGIRHAPAEVRH</sequence>
<dbReference type="AlphaFoldDB" id="A0AAV9T2M0"/>
<organism evidence="1 2">
    <name type="scientific">Colletotrichum tabaci</name>
    <dbReference type="NCBI Taxonomy" id="1209068"/>
    <lineage>
        <taxon>Eukaryota</taxon>
        <taxon>Fungi</taxon>
        <taxon>Dikarya</taxon>
        <taxon>Ascomycota</taxon>
        <taxon>Pezizomycotina</taxon>
        <taxon>Sordariomycetes</taxon>
        <taxon>Hypocreomycetidae</taxon>
        <taxon>Glomerellales</taxon>
        <taxon>Glomerellaceae</taxon>
        <taxon>Colletotrichum</taxon>
        <taxon>Colletotrichum destructivum species complex</taxon>
    </lineage>
</organism>
<evidence type="ECO:0000313" key="2">
    <source>
        <dbReference type="Proteomes" id="UP001327957"/>
    </source>
</evidence>
<dbReference type="Proteomes" id="UP001327957">
    <property type="component" value="Unassembled WGS sequence"/>
</dbReference>
<comment type="caution">
    <text evidence="1">The sequence shown here is derived from an EMBL/GenBank/DDBJ whole genome shotgun (WGS) entry which is preliminary data.</text>
</comment>
<protein>
    <submittedName>
        <fullName evidence="1">Uncharacterized protein</fullName>
    </submittedName>
</protein>
<keyword evidence="2" id="KW-1185">Reference proteome</keyword>
<accession>A0AAV9T2M0</accession>
<name>A0AAV9T2M0_9PEZI</name>
<dbReference type="EMBL" id="JASAOK010000044">
    <property type="protein sequence ID" value="KAK6212868.1"/>
    <property type="molecule type" value="Genomic_DNA"/>
</dbReference>
<evidence type="ECO:0000313" key="1">
    <source>
        <dbReference type="EMBL" id="KAK6212868.1"/>
    </source>
</evidence>
<reference evidence="1 2" key="1">
    <citation type="submission" date="2023-04" db="EMBL/GenBank/DDBJ databases">
        <title>Colletotrichum tabacum stain YC1 causing leaf anthracnose on Nicotiana tabacum(L.) cv.</title>
        <authorList>
            <person name="Ji Z."/>
            <person name="Wang M."/>
            <person name="Zhang J."/>
            <person name="Wang N."/>
            <person name="Zhou Z."/>
        </authorList>
    </citation>
    <scope>NUCLEOTIDE SEQUENCE [LARGE SCALE GENOMIC DNA]</scope>
    <source>
        <strain evidence="1 2">YC1</strain>
    </source>
</reference>
<proteinExistence type="predicted"/>
<gene>
    <name evidence="1" type="ORF">QIS74_08870</name>
</gene>